<sequence>MPIEPDIKQRIAIINDLLGKQIIKLFKVNDQYNYKYNANHEMSVKLPTKEETLIYDLIAKAGDKGIWNRELKEKTKAPDQRLTKITKSLASKKLIKIISSQQLDVPDLEMILDSLIYDGKVDKVTTSDGNNMYRAIARLVEGTGLMKTPCGVCPVRKNCSDVGNITPITCQYFGEWLSY</sequence>
<evidence type="ECO:0008006" key="8">
    <source>
        <dbReference type="Google" id="ProtNLM"/>
    </source>
</evidence>
<keyword evidence="5" id="KW-0539">Nucleus</keyword>
<evidence type="ECO:0000256" key="1">
    <source>
        <dbReference type="ARBA" id="ARBA00004123"/>
    </source>
</evidence>
<evidence type="ECO:0000256" key="2">
    <source>
        <dbReference type="ARBA" id="ARBA00011038"/>
    </source>
</evidence>
<dbReference type="GO" id="GO:0006383">
    <property type="term" value="P:transcription by RNA polymerase III"/>
    <property type="evidence" value="ECO:0007669"/>
    <property type="project" value="InterPro"/>
</dbReference>
<dbReference type="InterPro" id="IPR036390">
    <property type="entry name" value="WH_DNA-bd_sf"/>
</dbReference>
<evidence type="ECO:0000256" key="5">
    <source>
        <dbReference type="ARBA" id="ARBA00023242"/>
    </source>
</evidence>
<dbReference type="AlphaFoldDB" id="A0A6H5I040"/>
<evidence type="ECO:0000256" key="3">
    <source>
        <dbReference type="ARBA" id="ARBA00022478"/>
    </source>
</evidence>
<accession>A0A6H5I040</accession>
<gene>
    <name evidence="6" type="ORF">TBRA_LOCUS2533</name>
</gene>
<dbReference type="InterPro" id="IPR007832">
    <property type="entry name" value="RNA_pol_Rpc34"/>
</dbReference>
<dbReference type="PANTHER" id="PTHR12780">
    <property type="entry name" value="RNA POLYMERASE III DNA DIRECTED , 39KD SUBUNIT-RELATED"/>
    <property type="match status" value="1"/>
</dbReference>
<evidence type="ECO:0000313" key="7">
    <source>
        <dbReference type="Proteomes" id="UP000479190"/>
    </source>
</evidence>
<dbReference type="InterPro" id="IPR016049">
    <property type="entry name" value="RNA_pol_Rpc34-like"/>
</dbReference>
<keyword evidence="3" id="KW-0240">DNA-directed RNA polymerase</keyword>
<keyword evidence="7" id="KW-1185">Reference proteome</keyword>
<dbReference type="SUPFAM" id="SSF46785">
    <property type="entry name" value="Winged helix' DNA-binding domain"/>
    <property type="match status" value="1"/>
</dbReference>
<dbReference type="Proteomes" id="UP000479190">
    <property type="component" value="Unassembled WGS sequence"/>
</dbReference>
<evidence type="ECO:0000313" key="6">
    <source>
        <dbReference type="EMBL" id="CAB0030535.1"/>
    </source>
</evidence>
<dbReference type="Pfam" id="PF05158">
    <property type="entry name" value="RNA_pol_Rpc34"/>
    <property type="match status" value="1"/>
</dbReference>
<evidence type="ECO:0000256" key="4">
    <source>
        <dbReference type="ARBA" id="ARBA00023163"/>
    </source>
</evidence>
<comment type="subcellular location">
    <subcellularLocation>
        <location evidence="1">Nucleus</location>
    </subcellularLocation>
</comment>
<dbReference type="GO" id="GO:0005666">
    <property type="term" value="C:RNA polymerase III complex"/>
    <property type="evidence" value="ECO:0007669"/>
    <property type="project" value="InterPro"/>
</dbReference>
<proteinExistence type="inferred from homology"/>
<dbReference type="Gene3D" id="1.10.10.10">
    <property type="entry name" value="Winged helix-like DNA-binding domain superfamily/Winged helix DNA-binding domain"/>
    <property type="match status" value="1"/>
</dbReference>
<keyword evidence="4" id="KW-0804">Transcription</keyword>
<reference evidence="6 7" key="1">
    <citation type="submission" date="2020-02" db="EMBL/GenBank/DDBJ databases">
        <authorList>
            <person name="Ferguson B K."/>
        </authorList>
    </citation>
    <scope>NUCLEOTIDE SEQUENCE [LARGE SCALE GENOMIC DNA]</scope>
</reference>
<protein>
    <recommendedName>
        <fullName evidence="8">DNA-directed RNA polymerase III subunit RPC6</fullName>
    </recommendedName>
</protein>
<dbReference type="InterPro" id="IPR036388">
    <property type="entry name" value="WH-like_DNA-bd_sf"/>
</dbReference>
<dbReference type="OrthoDB" id="613763at2759"/>
<name>A0A6H5I040_9HYME</name>
<dbReference type="EMBL" id="CADCXV010000502">
    <property type="protein sequence ID" value="CAB0030535.1"/>
    <property type="molecule type" value="Genomic_DNA"/>
</dbReference>
<comment type="similarity">
    <text evidence="2">Belongs to the eukaryotic RPC34/RPC39 RNA polymerase subunit family.</text>
</comment>
<organism evidence="6 7">
    <name type="scientific">Trichogramma brassicae</name>
    <dbReference type="NCBI Taxonomy" id="86971"/>
    <lineage>
        <taxon>Eukaryota</taxon>
        <taxon>Metazoa</taxon>
        <taxon>Ecdysozoa</taxon>
        <taxon>Arthropoda</taxon>
        <taxon>Hexapoda</taxon>
        <taxon>Insecta</taxon>
        <taxon>Pterygota</taxon>
        <taxon>Neoptera</taxon>
        <taxon>Endopterygota</taxon>
        <taxon>Hymenoptera</taxon>
        <taxon>Apocrita</taxon>
        <taxon>Proctotrupomorpha</taxon>
        <taxon>Chalcidoidea</taxon>
        <taxon>Trichogrammatidae</taxon>
        <taxon>Trichogramma</taxon>
    </lineage>
</organism>